<comment type="subcellular location">
    <subcellularLocation>
        <location evidence="2">Endoplasmic reticulum membrane</location>
        <topology evidence="2">Single-pass type II membrane protein</topology>
    </subcellularLocation>
</comment>
<dbReference type="EMBL" id="JYDJ01000020">
    <property type="protein sequence ID" value="KRX49090.1"/>
    <property type="molecule type" value="Genomic_DNA"/>
</dbReference>
<evidence type="ECO:0000256" key="16">
    <source>
        <dbReference type="ARBA" id="ARBA00048605"/>
    </source>
</evidence>
<dbReference type="PANTHER" id="PTHR11742:SF55">
    <property type="entry name" value="ENDOPLASMIC RETICULUM MANNOSYL-OLIGOSACCHARIDE 1,2-ALPHA-MANNOSIDASE"/>
    <property type="match status" value="1"/>
</dbReference>
<evidence type="ECO:0000256" key="1">
    <source>
        <dbReference type="ARBA" id="ARBA00001913"/>
    </source>
</evidence>
<evidence type="ECO:0000256" key="20">
    <source>
        <dbReference type="PIRSR" id="PIRSR601382-3"/>
    </source>
</evidence>
<comment type="catalytic activity">
    <reaction evidence="15">
        <text>N(4)-(alpha-D-Man-(1-&gt;2)-alpha-D-Man-(1-&gt;2)-alpha-D-Man-(1-&gt;3)-[alpha-D-Man-(1-&gt;3)-[alpha-D-Man-(1-&gt;2)-alpha-D-Man-(1-&gt;6)]-alpha-D-Man-(1-&gt;6)]-beta-D-Man-(1-&gt;4)-beta-D-GlcNAc-(1-&gt;4)-beta-D-GlcNAc)-L-asparaginyl-[protein] (N-glucan mannose isomer 8A1,2,3B1,3) + 3 H2O = N(4)-(alpha-D-Man-(1-&gt;3)-[alpha-D-Man-(1-&gt;3)-[alpha-D-Man-(1-&gt;6)]-alpha-D-Man-(1-&gt;6)]-beta-D-Man-(1-&gt;4)-beta-D-GlcNAc-(1-&gt;4)-beta-D-GlcNAc)-L-asparaginyl-[protein] (N-glucan mannose isomer 5A1,2) + 3 beta-D-mannose</text>
        <dbReference type="Rhea" id="RHEA:56028"/>
        <dbReference type="Rhea" id="RHEA-COMP:14358"/>
        <dbReference type="Rhea" id="RHEA-COMP:14367"/>
        <dbReference type="ChEBI" id="CHEBI:15377"/>
        <dbReference type="ChEBI" id="CHEBI:28563"/>
        <dbReference type="ChEBI" id="CHEBI:59087"/>
        <dbReference type="ChEBI" id="CHEBI:60628"/>
        <dbReference type="EC" id="3.2.1.113"/>
    </reaction>
</comment>
<evidence type="ECO:0000256" key="11">
    <source>
        <dbReference type="ARBA" id="ARBA00022989"/>
    </source>
</evidence>
<evidence type="ECO:0000256" key="3">
    <source>
        <dbReference type="ARBA" id="ARBA00004922"/>
    </source>
</evidence>
<evidence type="ECO:0000256" key="2">
    <source>
        <dbReference type="ARBA" id="ARBA00004648"/>
    </source>
</evidence>
<protein>
    <recommendedName>
        <fullName evidence="21">alpha-1,2-Mannosidase</fullName>
        <ecNumber evidence="21">3.2.1.-</ecNumber>
    </recommendedName>
</protein>
<dbReference type="GO" id="GO:0004571">
    <property type="term" value="F:mannosyl-oligosaccharide 1,2-alpha-mannosidase activity"/>
    <property type="evidence" value="ECO:0007669"/>
    <property type="project" value="UniProtKB-EC"/>
</dbReference>
<comment type="cofactor">
    <cofactor evidence="1 19">
        <name>Ca(2+)</name>
        <dbReference type="ChEBI" id="CHEBI:29108"/>
    </cofactor>
</comment>
<comment type="caution">
    <text evidence="23">The sequence shown here is derived from an EMBL/GenBank/DDBJ whole genome shotgun (WGS) entry which is preliminary data.</text>
</comment>
<dbReference type="GO" id="GO:0005789">
    <property type="term" value="C:endoplasmic reticulum membrane"/>
    <property type="evidence" value="ECO:0007669"/>
    <property type="project" value="UniProtKB-SubCell"/>
</dbReference>
<evidence type="ECO:0000256" key="8">
    <source>
        <dbReference type="ARBA" id="ARBA00022824"/>
    </source>
</evidence>
<dbReference type="PANTHER" id="PTHR11742">
    <property type="entry name" value="MANNOSYL-OLIGOSACCHARIDE ALPHA-1,2-MANNOSIDASE-RELATED"/>
    <property type="match status" value="1"/>
</dbReference>
<evidence type="ECO:0000256" key="13">
    <source>
        <dbReference type="ARBA" id="ARBA00023157"/>
    </source>
</evidence>
<feature type="active site" description="Proton donor" evidence="18">
    <location>
        <position position="468"/>
    </location>
</feature>
<proteinExistence type="inferred from homology"/>
<keyword evidence="14 21" id="KW-0326">Glycosidase</keyword>
<dbReference type="InterPro" id="IPR012341">
    <property type="entry name" value="6hp_glycosidase-like_sf"/>
</dbReference>
<dbReference type="InterPro" id="IPR001382">
    <property type="entry name" value="Glyco_hydro_47"/>
</dbReference>
<keyword evidence="12 22" id="KW-0472">Membrane</keyword>
<dbReference type="GO" id="GO:0005975">
    <property type="term" value="P:carbohydrate metabolic process"/>
    <property type="evidence" value="ECO:0007669"/>
    <property type="project" value="InterPro"/>
</dbReference>
<dbReference type="Gene3D" id="1.50.10.10">
    <property type="match status" value="1"/>
</dbReference>
<evidence type="ECO:0000256" key="7">
    <source>
        <dbReference type="ARBA" id="ARBA00022801"/>
    </source>
</evidence>
<keyword evidence="11 22" id="KW-1133">Transmembrane helix</keyword>
<dbReference type="Pfam" id="PF01532">
    <property type="entry name" value="Glyco_hydro_47"/>
    <property type="match status" value="1"/>
</dbReference>
<evidence type="ECO:0000256" key="22">
    <source>
        <dbReference type="SAM" id="Phobius"/>
    </source>
</evidence>
<evidence type="ECO:0000313" key="24">
    <source>
        <dbReference type="Proteomes" id="UP000055048"/>
    </source>
</evidence>
<feature type="active site" description="Proton donor" evidence="18">
    <location>
        <position position="225"/>
    </location>
</feature>
<evidence type="ECO:0000256" key="12">
    <source>
        <dbReference type="ARBA" id="ARBA00023136"/>
    </source>
</evidence>
<dbReference type="OrthoDB" id="8118055at2759"/>
<dbReference type="EC" id="3.2.1.-" evidence="21"/>
<comment type="pathway">
    <text evidence="3">Protein modification; protein glycosylation.</text>
</comment>
<keyword evidence="24" id="KW-1185">Reference proteome</keyword>
<dbReference type="PRINTS" id="PR00747">
    <property type="entry name" value="GLYHDRLASE47"/>
</dbReference>
<evidence type="ECO:0000313" key="23">
    <source>
        <dbReference type="EMBL" id="KRX49090.1"/>
    </source>
</evidence>
<keyword evidence="7 21" id="KW-0378">Hydrolase</keyword>
<evidence type="ECO:0000256" key="10">
    <source>
        <dbReference type="ARBA" id="ARBA00022968"/>
    </source>
</evidence>
<evidence type="ECO:0000256" key="4">
    <source>
        <dbReference type="ARBA" id="ARBA00007658"/>
    </source>
</evidence>
<keyword evidence="13 20" id="KW-1015">Disulfide bond</keyword>
<comment type="function">
    <text evidence="17">Involved in glycoprotein quality control targeting of misfolded glycoproteins for degradation. It primarily trims a single alpha-1,2-linked mannose residue from Man(9)GlcNAc(2) to produce Man(8)GlcNAc(2), but at high enzyme concentrations, as found in the ER quality control compartment (ERQC), it further trims the carbohydrates to Man(5-6)GlcNAc(2).</text>
</comment>
<reference evidence="23 24" key="1">
    <citation type="submission" date="2015-01" db="EMBL/GenBank/DDBJ databases">
        <title>Evolution of Trichinella species and genotypes.</title>
        <authorList>
            <person name="Korhonen P.K."/>
            <person name="Edoardo P."/>
            <person name="Giuseppe L.R."/>
            <person name="Gasser R.B."/>
        </authorList>
    </citation>
    <scope>NUCLEOTIDE SEQUENCE [LARGE SCALE GENOMIC DNA]</scope>
    <source>
        <strain evidence="23">ISS417</strain>
    </source>
</reference>
<feature type="disulfide bond" evidence="20">
    <location>
        <begin position="425"/>
        <end position="454"/>
    </location>
</feature>
<feature type="active site" evidence="18">
    <location>
        <position position="360"/>
    </location>
</feature>
<dbReference type="InterPro" id="IPR036026">
    <property type="entry name" value="Seven-hairpin_glycosidases"/>
</dbReference>
<feature type="active site" evidence="18">
    <location>
        <position position="497"/>
    </location>
</feature>
<dbReference type="GO" id="GO:0034976">
    <property type="term" value="P:response to endoplasmic reticulum stress"/>
    <property type="evidence" value="ECO:0007669"/>
    <property type="project" value="UniProtKB-ARBA"/>
</dbReference>
<feature type="binding site" evidence="19">
    <location>
        <position position="584"/>
    </location>
    <ligand>
        <name>Ca(2+)</name>
        <dbReference type="ChEBI" id="CHEBI:29108"/>
    </ligand>
</feature>
<dbReference type="FunFam" id="1.50.10.10:FF:000010">
    <property type="entry name" value="alpha-1,2-Mannosidase"/>
    <property type="match status" value="1"/>
</dbReference>
<gene>
    <name evidence="23" type="primary">Man1b1</name>
    <name evidence="23" type="ORF">T05_1131</name>
</gene>
<evidence type="ECO:0000256" key="15">
    <source>
        <dbReference type="ARBA" id="ARBA00047669"/>
    </source>
</evidence>
<evidence type="ECO:0000256" key="17">
    <source>
        <dbReference type="ARBA" id="ARBA00053655"/>
    </source>
</evidence>
<keyword evidence="8" id="KW-0256">Endoplasmic reticulum</keyword>
<feature type="transmembrane region" description="Helical" evidence="22">
    <location>
        <begin position="36"/>
        <end position="57"/>
    </location>
</feature>
<sequence>MHAPLIIDIDENLGNIQKQRRLKTAFSRNWRRIPRIVRFLLIIIGIFSTCSAALLYLRRVKTDGHDEIFNVNIICINNAITAVHLNASFCISNDNNLSKYDNNLWTTLCIDVAVNVTTQPVISVSYEKDKGTRAGHFNGPSNERQRAVVNAFRHAWDAYKRYAFGSDMLDPVNAKPTKEWFGLQLTLVDSLDTMLIMGLNEEFTAVRNQFSTFSADVDRFVSLFEVTIRILGGLLSVYRLTDDDLFLEKAKELGDRLMPAFSTKSGIPYSDVNLHTGEGRNPPWMSLSSLSEVASLQLEFRELSRATNDSKYELAAFKVSTNIHNQQQCKKYAGLCPMFINVDTGKFVKEGRITLGARTDSYYEYLLKQWLQTGKTINWLKDDFLKSMSGVTKLLLRRSKSRKLAFVGELLQNSSFSPKMDHLVCFLPGLLALAVHHGLNQMLLETAKSVATTCYEFYTANPLGLGPEIAYFNVNDLSSKSDIEIKQADSHSLLRPEAIESWFYLYRITKDPIYQDWGWQVFQAIEKHAKQVNGYCSVQSVLVEEPKCIEKMESFFLAETLKYLYLLFDDDNSTLTLDEYVFNTEGHPLPIYQY</sequence>
<name>A0A0V0UCX0_9BILA</name>
<keyword evidence="6 19" id="KW-0479">Metal-binding</keyword>
<evidence type="ECO:0000256" key="5">
    <source>
        <dbReference type="ARBA" id="ARBA00022692"/>
    </source>
</evidence>
<dbReference type="GO" id="GO:0005509">
    <property type="term" value="F:calcium ion binding"/>
    <property type="evidence" value="ECO:0007669"/>
    <property type="project" value="InterPro"/>
</dbReference>
<evidence type="ECO:0000256" key="9">
    <source>
        <dbReference type="ARBA" id="ARBA00022837"/>
    </source>
</evidence>
<comment type="catalytic activity">
    <reaction evidence="16">
        <text>N(4)-(alpha-D-Man-(1-&gt;2)-alpha-D-Man-(1-&gt;2)-alpha-D-Man-(1-&gt;3)-[alpha-D-Man-(1-&gt;2)-alpha-D-Man-(1-&gt;3)-[alpha-D-Man-(1-&gt;2)-alpha-D-Man-(1-&gt;6)]-alpha-D-Man-(1-&gt;6)]-beta-D-Man-(1-&gt;4)-beta-D-GlcNAc-(1-&gt;4)-beta-D-GlcNAc)-L-asparaginyl-[protein] (N-glucan mannose isomer 9A1,2,3B1,2,3) + 4 H2O = N(4)-(alpha-D-Man-(1-&gt;3)-[alpha-D-Man-(1-&gt;3)-[alpha-D-Man-(1-&gt;6)]-alpha-D-Man-(1-&gt;6)]-beta-D-Man-(1-&gt;4)-beta-D-GlcNAc-(1-&gt;4)-beta-D-GlcNAc)-L-asparaginyl-[protein] (N-glucan mannose isomer 5A1,2) + 4 beta-D-mannose</text>
        <dbReference type="Rhea" id="RHEA:56008"/>
        <dbReference type="Rhea" id="RHEA-COMP:14356"/>
        <dbReference type="Rhea" id="RHEA-COMP:14367"/>
        <dbReference type="ChEBI" id="CHEBI:15377"/>
        <dbReference type="ChEBI" id="CHEBI:28563"/>
        <dbReference type="ChEBI" id="CHEBI:59087"/>
        <dbReference type="ChEBI" id="CHEBI:139493"/>
        <dbReference type="EC" id="3.2.1.113"/>
    </reaction>
</comment>
<evidence type="ECO:0000256" key="19">
    <source>
        <dbReference type="PIRSR" id="PIRSR601382-2"/>
    </source>
</evidence>
<keyword evidence="10" id="KW-0735">Signal-anchor</keyword>
<evidence type="ECO:0000256" key="21">
    <source>
        <dbReference type="RuleBase" id="RU361193"/>
    </source>
</evidence>
<evidence type="ECO:0000256" key="14">
    <source>
        <dbReference type="ARBA" id="ARBA00023295"/>
    </source>
</evidence>
<dbReference type="STRING" id="144512.A0A0V0UCX0"/>
<comment type="similarity">
    <text evidence="4 21">Belongs to the glycosyl hydrolase 47 family.</text>
</comment>
<dbReference type="GO" id="GO:0010498">
    <property type="term" value="P:proteasomal protein catabolic process"/>
    <property type="evidence" value="ECO:0007669"/>
    <property type="project" value="UniProtKB-ARBA"/>
</dbReference>
<evidence type="ECO:0000256" key="18">
    <source>
        <dbReference type="PIRSR" id="PIRSR601382-1"/>
    </source>
</evidence>
<keyword evidence="5 22" id="KW-0812">Transmembrane</keyword>
<keyword evidence="9 19" id="KW-0106">Calcium</keyword>
<dbReference type="AlphaFoldDB" id="A0A0V0UCX0"/>
<evidence type="ECO:0000256" key="6">
    <source>
        <dbReference type="ARBA" id="ARBA00022723"/>
    </source>
</evidence>
<accession>A0A0V0UCX0</accession>
<dbReference type="SUPFAM" id="SSF48225">
    <property type="entry name" value="Seven-hairpin glycosidases"/>
    <property type="match status" value="1"/>
</dbReference>
<dbReference type="Proteomes" id="UP000055048">
    <property type="component" value="Unassembled WGS sequence"/>
</dbReference>
<dbReference type="InterPro" id="IPR050749">
    <property type="entry name" value="Glycosyl_Hydrolase_47"/>
</dbReference>
<organism evidence="23 24">
    <name type="scientific">Trichinella murrelli</name>
    <dbReference type="NCBI Taxonomy" id="144512"/>
    <lineage>
        <taxon>Eukaryota</taxon>
        <taxon>Metazoa</taxon>
        <taxon>Ecdysozoa</taxon>
        <taxon>Nematoda</taxon>
        <taxon>Enoplea</taxon>
        <taxon>Dorylaimia</taxon>
        <taxon>Trichinellida</taxon>
        <taxon>Trichinellidae</taxon>
        <taxon>Trichinella</taxon>
    </lineage>
</organism>